<dbReference type="Proteomes" id="UP001302573">
    <property type="component" value="Unassembled WGS sequence"/>
</dbReference>
<dbReference type="Pfam" id="PF11740">
    <property type="entry name" value="KfrA_N"/>
    <property type="match status" value="1"/>
</dbReference>
<keyword evidence="3" id="KW-0238">DNA-binding</keyword>
<keyword evidence="1" id="KW-0175">Coiled coil</keyword>
<dbReference type="GO" id="GO:0003677">
    <property type="term" value="F:DNA binding"/>
    <property type="evidence" value="ECO:0007669"/>
    <property type="project" value="UniProtKB-KW"/>
</dbReference>
<name>A0ABU5VKJ4_9PSED</name>
<organism evidence="3 4">
    <name type="scientific">Pseudomonas machongensis</name>
    <dbReference type="NCBI Taxonomy" id="3110229"/>
    <lineage>
        <taxon>Bacteria</taxon>
        <taxon>Pseudomonadati</taxon>
        <taxon>Pseudomonadota</taxon>
        <taxon>Gammaproteobacteria</taxon>
        <taxon>Pseudomonadales</taxon>
        <taxon>Pseudomonadaceae</taxon>
        <taxon>Pseudomonas</taxon>
    </lineage>
</organism>
<evidence type="ECO:0000313" key="3">
    <source>
        <dbReference type="EMBL" id="MEA5673897.1"/>
    </source>
</evidence>
<reference evidence="3 4" key="1">
    <citation type="submission" date="2023-12" db="EMBL/GenBank/DDBJ databases">
        <title>Pseudomonas machongensis sp. nov., isolated from wilted pepper plants (Capsicum annuum).</title>
        <authorList>
            <person name="Qiu M."/>
            <person name="Li Y."/>
            <person name="Liu Q."/>
            <person name="Zhang X."/>
            <person name="Huang Y."/>
            <person name="Guo R."/>
            <person name="Hu M."/>
            <person name="Zhou J."/>
            <person name="Zhou X."/>
        </authorList>
    </citation>
    <scope>NUCLEOTIDE SEQUENCE [LARGE SCALE GENOMIC DNA]</scope>
    <source>
        <strain evidence="3 4">MH2</strain>
    </source>
</reference>
<dbReference type="RefSeq" id="WP_323454274.1">
    <property type="nucleotide sequence ID" value="NZ_JAYFUI010000187.1"/>
</dbReference>
<protein>
    <submittedName>
        <fullName evidence="3">DNA-binding protein</fullName>
    </submittedName>
</protein>
<sequence>MARGGIDKAAVQQARQALIARGEHPSIDAVRIELGNTGSKTTIHRYMRELEALQPLADKRSPALSDTLGRFVGQLAEQLREEAEARIRDAQAVFDEQRGQLQVQLQLAQQALAAAHQQQQIQASALAAESEKLETALSTLQAEQLRSASLNQSLRELRLRLTDKDEQLQQSQGELRQLQQDAIARQEELTHLHRENERLLTENRQASAQHKQLDEQLEQRDAQVQGLRSILAQAQGASEEVRRQLDSERQALVGQRDICAEQMRLIERLQDRLTQSEARCAQLETFQAKGA</sequence>
<keyword evidence="4" id="KW-1185">Reference proteome</keyword>
<dbReference type="InterPro" id="IPR021104">
    <property type="entry name" value="KfrA_DNA-bd_N"/>
</dbReference>
<evidence type="ECO:0000259" key="2">
    <source>
        <dbReference type="Pfam" id="PF11740"/>
    </source>
</evidence>
<evidence type="ECO:0000313" key="4">
    <source>
        <dbReference type="Proteomes" id="UP001302573"/>
    </source>
</evidence>
<evidence type="ECO:0000256" key="1">
    <source>
        <dbReference type="SAM" id="Coils"/>
    </source>
</evidence>
<feature type="domain" description="KfrA N-terminal DNA-binding" evidence="2">
    <location>
        <begin position="8"/>
        <end position="118"/>
    </location>
</feature>
<comment type="caution">
    <text evidence="3">The sequence shown here is derived from an EMBL/GenBank/DDBJ whole genome shotgun (WGS) entry which is preliminary data.</text>
</comment>
<dbReference type="EMBL" id="JAYFUI010000187">
    <property type="protein sequence ID" value="MEA5673897.1"/>
    <property type="molecule type" value="Genomic_DNA"/>
</dbReference>
<feature type="coiled-coil region" evidence="1">
    <location>
        <begin position="73"/>
        <end position="286"/>
    </location>
</feature>
<proteinExistence type="predicted"/>
<gene>
    <name evidence="3" type="ORF">VA602_21490</name>
</gene>
<accession>A0ABU5VKJ4</accession>